<name>A0A942URC0_9BACI</name>
<dbReference type="Gene3D" id="3.40.50.2000">
    <property type="entry name" value="Glycogen Phosphorylase B"/>
    <property type="match status" value="2"/>
</dbReference>
<reference evidence="3 4" key="1">
    <citation type="submission" date="2021-05" db="EMBL/GenBank/DDBJ databases">
        <title>Novel Bacillus species.</title>
        <authorList>
            <person name="Liu G."/>
        </authorList>
    </citation>
    <scope>NUCLEOTIDE SEQUENCE [LARGE SCALE GENOMIC DNA]</scope>
    <source>
        <strain evidence="3 4">FJAT-49682</strain>
    </source>
</reference>
<dbReference type="Pfam" id="PF00534">
    <property type="entry name" value="Glycos_transf_1"/>
    <property type="match status" value="1"/>
</dbReference>
<dbReference type="GO" id="GO:0016757">
    <property type="term" value="F:glycosyltransferase activity"/>
    <property type="evidence" value="ECO:0007669"/>
    <property type="project" value="InterPro"/>
</dbReference>
<dbReference type="PANTHER" id="PTHR45947">
    <property type="entry name" value="SULFOQUINOVOSYL TRANSFERASE SQD2"/>
    <property type="match status" value="1"/>
</dbReference>
<dbReference type="Proteomes" id="UP000676456">
    <property type="component" value="Unassembled WGS sequence"/>
</dbReference>
<evidence type="ECO:0000259" key="1">
    <source>
        <dbReference type="Pfam" id="PF00534"/>
    </source>
</evidence>
<evidence type="ECO:0000313" key="4">
    <source>
        <dbReference type="Proteomes" id="UP000676456"/>
    </source>
</evidence>
<dbReference type="AlphaFoldDB" id="A0A942URC0"/>
<feature type="domain" description="Glycosyltransferase subfamily 4-like N-terminal" evidence="2">
    <location>
        <begin position="17"/>
        <end position="180"/>
    </location>
</feature>
<organism evidence="3 4">
    <name type="scientific">Lederbergia citrea</name>
    <dbReference type="NCBI Taxonomy" id="2833581"/>
    <lineage>
        <taxon>Bacteria</taxon>
        <taxon>Bacillati</taxon>
        <taxon>Bacillota</taxon>
        <taxon>Bacilli</taxon>
        <taxon>Bacillales</taxon>
        <taxon>Bacillaceae</taxon>
        <taxon>Lederbergia</taxon>
    </lineage>
</organism>
<dbReference type="Pfam" id="PF13439">
    <property type="entry name" value="Glyco_transf_4"/>
    <property type="match status" value="1"/>
</dbReference>
<comment type="caution">
    <text evidence="3">The sequence shown here is derived from an EMBL/GenBank/DDBJ whole genome shotgun (WGS) entry which is preliminary data.</text>
</comment>
<dbReference type="InterPro" id="IPR001296">
    <property type="entry name" value="Glyco_trans_1"/>
</dbReference>
<accession>A0A942URC0</accession>
<dbReference type="InterPro" id="IPR050194">
    <property type="entry name" value="Glycosyltransferase_grp1"/>
</dbReference>
<dbReference type="EMBL" id="JAGYPN010000004">
    <property type="protein sequence ID" value="MBS4224737.1"/>
    <property type="molecule type" value="Genomic_DNA"/>
</dbReference>
<proteinExistence type="predicted"/>
<dbReference type="InterPro" id="IPR028098">
    <property type="entry name" value="Glyco_trans_4-like_N"/>
</dbReference>
<protein>
    <submittedName>
        <fullName evidence="3">Glycosyltransferase family 1 protein</fullName>
    </submittedName>
</protein>
<dbReference type="RefSeq" id="WP_213099771.1">
    <property type="nucleotide sequence ID" value="NZ_JAGYPN010000004.1"/>
</dbReference>
<dbReference type="CDD" id="cd03812">
    <property type="entry name" value="GT4_CapH-like"/>
    <property type="match status" value="1"/>
</dbReference>
<dbReference type="SUPFAM" id="SSF53756">
    <property type="entry name" value="UDP-Glycosyltransferase/glycogen phosphorylase"/>
    <property type="match status" value="1"/>
</dbReference>
<evidence type="ECO:0000259" key="2">
    <source>
        <dbReference type="Pfam" id="PF13439"/>
    </source>
</evidence>
<sequence length="386" mass="43397">MEHPKRVLHIVSSMGRGGAETLIMNIYRNIDRTKVQFDFIIHSQDKEDSSYDDEIKSMGGEIYSIPSLGTTGPIKYIKSLIDVMSANNYIAIHAHTDYQSGFPALAAKICGIENRICHSHSNNWLKRNSLKEIVMLKTLQGLIKFSATKFCSCSEEAAEFLFGKRRNNRVQILNNGIDISKYIDIDPDSRNSVLKELHLEEDVKIIGHVGRFSESKNQMFILKVLKTLVEEDPSFVAILIGEGPLRGTIEKEAKKLGLLEHIRFLGIRSDIARLMNAFDIFLFPSLFEGFGIVMLEAQSSGTPCIASTFVTNSTDMGLGLVTYIDLEDDMDKWCDHINAAIVMDRPNKQSIIKNISNLGFSIQESLNDWLRLYGILSQTKDGGMTY</sequence>
<feature type="domain" description="Glycosyl transferase family 1" evidence="1">
    <location>
        <begin position="195"/>
        <end position="308"/>
    </location>
</feature>
<gene>
    <name evidence="3" type="ORF">KHA91_18655</name>
</gene>
<dbReference type="PANTHER" id="PTHR45947:SF3">
    <property type="entry name" value="SULFOQUINOVOSYL TRANSFERASE SQD2"/>
    <property type="match status" value="1"/>
</dbReference>
<keyword evidence="4" id="KW-1185">Reference proteome</keyword>
<evidence type="ECO:0000313" key="3">
    <source>
        <dbReference type="EMBL" id="MBS4224737.1"/>
    </source>
</evidence>